<dbReference type="AlphaFoldDB" id="A0AA38LAJ6"/>
<proteinExistence type="predicted"/>
<sequence length="50" mass="5893">TREPGSYSPRHYWISLVISLQTGDLSFGWCQRLWWGCLSLQRLPPEQDLD</sequence>
<gene>
    <name evidence="1" type="ORF">KI387_019758</name>
</gene>
<protein>
    <submittedName>
        <fullName evidence="1">Uncharacterized protein</fullName>
    </submittedName>
</protein>
<dbReference type="EMBL" id="JAHRHJ020000004">
    <property type="protein sequence ID" value="KAH9317989.1"/>
    <property type="molecule type" value="Genomic_DNA"/>
</dbReference>
<feature type="non-terminal residue" evidence="1">
    <location>
        <position position="1"/>
    </location>
</feature>
<keyword evidence="2" id="KW-1185">Reference proteome</keyword>
<dbReference type="Proteomes" id="UP000824469">
    <property type="component" value="Unassembled WGS sequence"/>
</dbReference>
<feature type="non-terminal residue" evidence="1">
    <location>
        <position position="50"/>
    </location>
</feature>
<accession>A0AA38LAJ6</accession>
<reference evidence="1 2" key="1">
    <citation type="journal article" date="2021" name="Nat. Plants">
        <title>The Taxus genome provides insights into paclitaxel biosynthesis.</title>
        <authorList>
            <person name="Xiong X."/>
            <person name="Gou J."/>
            <person name="Liao Q."/>
            <person name="Li Y."/>
            <person name="Zhou Q."/>
            <person name="Bi G."/>
            <person name="Li C."/>
            <person name="Du R."/>
            <person name="Wang X."/>
            <person name="Sun T."/>
            <person name="Guo L."/>
            <person name="Liang H."/>
            <person name="Lu P."/>
            <person name="Wu Y."/>
            <person name="Zhang Z."/>
            <person name="Ro D.K."/>
            <person name="Shang Y."/>
            <person name="Huang S."/>
            <person name="Yan J."/>
        </authorList>
    </citation>
    <scope>NUCLEOTIDE SEQUENCE [LARGE SCALE GENOMIC DNA]</scope>
    <source>
        <strain evidence="1">Ta-2019</strain>
    </source>
</reference>
<evidence type="ECO:0000313" key="1">
    <source>
        <dbReference type="EMBL" id="KAH9317989.1"/>
    </source>
</evidence>
<organism evidence="1 2">
    <name type="scientific">Taxus chinensis</name>
    <name type="common">Chinese yew</name>
    <name type="synonym">Taxus wallichiana var. chinensis</name>
    <dbReference type="NCBI Taxonomy" id="29808"/>
    <lineage>
        <taxon>Eukaryota</taxon>
        <taxon>Viridiplantae</taxon>
        <taxon>Streptophyta</taxon>
        <taxon>Embryophyta</taxon>
        <taxon>Tracheophyta</taxon>
        <taxon>Spermatophyta</taxon>
        <taxon>Pinopsida</taxon>
        <taxon>Pinidae</taxon>
        <taxon>Conifers II</taxon>
        <taxon>Cupressales</taxon>
        <taxon>Taxaceae</taxon>
        <taxon>Taxus</taxon>
    </lineage>
</organism>
<comment type="caution">
    <text evidence="1">The sequence shown here is derived from an EMBL/GenBank/DDBJ whole genome shotgun (WGS) entry which is preliminary data.</text>
</comment>
<name>A0AA38LAJ6_TAXCH</name>
<evidence type="ECO:0000313" key="2">
    <source>
        <dbReference type="Proteomes" id="UP000824469"/>
    </source>
</evidence>